<comment type="caution">
    <text evidence="2">The sequence shown here is derived from an EMBL/GenBank/DDBJ whole genome shotgun (WGS) entry which is preliminary data.</text>
</comment>
<evidence type="ECO:0000256" key="1">
    <source>
        <dbReference type="SAM" id="SignalP"/>
    </source>
</evidence>
<keyword evidence="1" id="KW-0732">Signal</keyword>
<feature type="chain" id="PRO_5015417977" description="Outer membrane protein with beta-barrel domain" evidence="1">
    <location>
        <begin position="20"/>
        <end position="208"/>
    </location>
</feature>
<name>A0A2S6I9L3_9BACT</name>
<evidence type="ECO:0000313" key="3">
    <source>
        <dbReference type="Proteomes" id="UP000237662"/>
    </source>
</evidence>
<proteinExistence type="predicted"/>
<sequence length="208" mass="22915">MTHRLLFLAAFLATNLLTAQNTKGLFVNFNGSASGVKYEETGFADAVLGYGFDFRLGMGVSPASTFFLGTSRTQVTAKPESLFEEEYAIREYELGTRFYFGRGGARVQAFTEIAGQFVKTEPFAGAEARGAGVALAPGLLFFLSERAAIDVRLRASGTYVYDVRDTELDLRIPEDSYTYTTARLNVGLTFYPSVRRARYPFERGGGHL</sequence>
<dbReference type="AlphaFoldDB" id="A0A2S6I9L3"/>
<gene>
    <name evidence="2" type="ORF">CLV84_1155</name>
</gene>
<dbReference type="RefSeq" id="WP_104418759.1">
    <property type="nucleotide sequence ID" value="NZ_PTJC01000005.1"/>
</dbReference>
<dbReference type="OrthoDB" id="1492449at2"/>
<dbReference type="Proteomes" id="UP000237662">
    <property type="component" value="Unassembled WGS sequence"/>
</dbReference>
<feature type="signal peptide" evidence="1">
    <location>
        <begin position="1"/>
        <end position="19"/>
    </location>
</feature>
<evidence type="ECO:0008006" key="4">
    <source>
        <dbReference type="Google" id="ProtNLM"/>
    </source>
</evidence>
<keyword evidence="3" id="KW-1185">Reference proteome</keyword>
<organism evidence="2 3">
    <name type="scientific">Neolewinella xylanilytica</name>
    <dbReference type="NCBI Taxonomy" id="1514080"/>
    <lineage>
        <taxon>Bacteria</taxon>
        <taxon>Pseudomonadati</taxon>
        <taxon>Bacteroidota</taxon>
        <taxon>Saprospiria</taxon>
        <taxon>Saprospirales</taxon>
        <taxon>Lewinellaceae</taxon>
        <taxon>Neolewinella</taxon>
    </lineage>
</organism>
<evidence type="ECO:0000313" key="2">
    <source>
        <dbReference type="EMBL" id="PPK88190.1"/>
    </source>
</evidence>
<accession>A0A2S6I9L3</accession>
<reference evidence="2 3" key="1">
    <citation type="submission" date="2018-02" db="EMBL/GenBank/DDBJ databases">
        <title>Genomic Encyclopedia of Archaeal and Bacterial Type Strains, Phase II (KMG-II): from individual species to whole genera.</title>
        <authorList>
            <person name="Goeker M."/>
        </authorList>
    </citation>
    <scope>NUCLEOTIDE SEQUENCE [LARGE SCALE GENOMIC DNA]</scope>
    <source>
        <strain evidence="2 3">DSM 29526</strain>
    </source>
</reference>
<protein>
    <recommendedName>
        <fullName evidence="4">Outer membrane protein with beta-barrel domain</fullName>
    </recommendedName>
</protein>
<dbReference type="EMBL" id="PTJC01000005">
    <property type="protein sequence ID" value="PPK88190.1"/>
    <property type="molecule type" value="Genomic_DNA"/>
</dbReference>